<gene>
    <name evidence="5" type="ORF">ABT56_06360</name>
</gene>
<name>A0A0J1H625_9GAMM</name>
<feature type="region of interest" description="Disordered" evidence="4">
    <location>
        <begin position="25"/>
        <end position="51"/>
    </location>
</feature>
<dbReference type="PROSITE" id="PS50297">
    <property type="entry name" value="ANK_REP_REGION"/>
    <property type="match status" value="1"/>
</dbReference>
<dbReference type="OrthoDB" id="9768004at2"/>
<dbReference type="RefSeq" id="WP_047878017.1">
    <property type="nucleotide sequence ID" value="NZ_LDOT01000006.1"/>
</dbReference>
<dbReference type="STRING" id="1195763.ABT56_06360"/>
<proteinExistence type="predicted"/>
<protein>
    <submittedName>
        <fullName evidence="5">Uncharacterized protein</fullName>
    </submittedName>
</protein>
<dbReference type="PROSITE" id="PS50088">
    <property type="entry name" value="ANK_REPEAT"/>
    <property type="match status" value="1"/>
</dbReference>
<dbReference type="InterPro" id="IPR051637">
    <property type="entry name" value="Ank_repeat_dom-contain_49"/>
</dbReference>
<evidence type="ECO:0000256" key="4">
    <source>
        <dbReference type="SAM" id="MobiDB-lite"/>
    </source>
</evidence>
<dbReference type="AlphaFoldDB" id="A0A0J1H625"/>
<dbReference type="SUPFAM" id="SSF48403">
    <property type="entry name" value="Ankyrin repeat"/>
    <property type="match status" value="1"/>
</dbReference>
<dbReference type="PROSITE" id="PS51257">
    <property type="entry name" value="PROKAR_LIPOPROTEIN"/>
    <property type="match status" value="1"/>
</dbReference>
<dbReference type="Gene3D" id="1.25.40.20">
    <property type="entry name" value="Ankyrin repeat-containing domain"/>
    <property type="match status" value="2"/>
</dbReference>
<dbReference type="PANTHER" id="PTHR24180">
    <property type="entry name" value="CYCLIN-DEPENDENT KINASE INHIBITOR 2C-RELATED"/>
    <property type="match status" value="1"/>
</dbReference>
<evidence type="ECO:0000313" key="6">
    <source>
        <dbReference type="Proteomes" id="UP000036097"/>
    </source>
</evidence>
<evidence type="ECO:0000256" key="2">
    <source>
        <dbReference type="ARBA" id="ARBA00023043"/>
    </source>
</evidence>
<organism evidence="5 6">
    <name type="scientific">Photobacterium aquae</name>
    <dbReference type="NCBI Taxonomy" id="1195763"/>
    <lineage>
        <taxon>Bacteria</taxon>
        <taxon>Pseudomonadati</taxon>
        <taxon>Pseudomonadota</taxon>
        <taxon>Gammaproteobacteria</taxon>
        <taxon>Vibrionales</taxon>
        <taxon>Vibrionaceae</taxon>
        <taxon>Photobacterium</taxon>
    </lineage>
</organism>
<evidence type="ECO:0000256" key="3">
    <source>
        <dbReference type="PROSITE-ProRule" id="PRU00023"/>
    </source>
</evidence>
<dbReference type="InterPro" id="IPR002110">
    <property type="entry name" value="Ankyrin_rpt"/>
</dbReference>
<reference evidence="5 6" key="1">
    <citation type="submission" date="2015-05" db="EMBL/GenBank/DDBJ databases">
        <title>Photobacterium galathea sp. nov.</title>
        <authorList>
            <person name="Machado H."/>
            <person name="Gram L."/>
        </authorList>
    </citation>
    <scope>NUCLEOTIDE SEQUENCE [LARGE SCALE GENOMIC DNA]</scope>
    <source>
        <strain evidence="5 6">CGMCC 1.12159</strain>
    </source>
</reference>
<keyword evidence="6" id="KW-1185">Reference proteome</keyword>
<sequence>MKNRWLVMACALPFLVACDHQSSTTSASNTIETQPQTVISTPSKKRTANTTKCDWNDQDSYGQTLLHKIYNGTAWTEKSFDEKRALLSEGFKNGCIDPNLQDDMGYTAAHYAIRLMYDVIPYDPNLDNRPFIHPIEFLDILISQPSFNPNIRDYYYRRSPLMQLFSYNDIFDIDILNKTNNLTRTKEIASTLLKRDDIIFNWQDGEHVTILQSINEAIDSVHINPCNYSNEPHQRLNTMKEIKEMIEAKNRNLIYPYNNNENWELHGIFLEIGFNSDLSYFELLNNYLLESFVLGADPNFLSDDQYTLLTILADINNRYHGADVESNNALRTKLAMTIIQHGADVNISTEGRTPLHFALGSNNVGLVKLLLTRKELNLNLQDREGNTAIMNFFKYHDDDTFEEQSRLLFERRNDINWYQKNYNGENLHAVLNKVVTKYNRESMNIWLEESLRLINYDTNHANTAAPNP</sequence>
<dbReference type="InterPro" id="IPR036770">
    <property type="entry name" value="Ankyrin_rpt-contain_sf"/>
</dbReference>
<keyword evidence="2 3" id="KW-0040">ANK repeat</keyword>
<dbReference type="EMBL" id="LDOT01000006">
    <property type="protein sequence ID" value="KLV07166.1"/>
    <property type="molecule type" value="Genomic_DNA"/>
</dbReference>
<dbReference type="Pfam" id="PF13857">
    <property type="entry name" value="Ank_5"/>
    <property type="match status" value="1"/>
</dbReference>
<dbReference type="SMART" id="SM00248">
    <property type="entry name" value="ANK"/>
    <property type="match status" value="3"/>
</dbReference>
<feature type="repeat" description="ANK" evidence="3">
    <location>
        <begin position="350"/>
        <end position="383"/>
    </location>
</feature>
<dbReference type="Proteomes" id="UP000036097">
    <property type="component" value="Unassembled WGS sequence"/>
</dbReference>
<accession>A0A0J1H625</accession>
<comment type="caution">
    <text evidence="5">The sequence shown here is derived from an EMBL/GenBank/DDBJ whole genome shotgun (WGS) entry which is preliminary data.</text>
</comment>
<evidence type="ECO:0000313" key="5">
    <source>
        <dbReference type="EMBL" id="KLV07166.1"/>
    </source>
</evidence>
<keyword evidence="1" id="KW-0677">Repeat</keyword>
<evidence type="ECO:0000256" key="1">
    <source>
        <dbReference type="ARBA" id="ARBA00022737"/>
    </source>
</evidence>
<dbReference type="PATRIC" id="fig|1195763.3.peg.1351"/>
<dbReference type="PANTHER" id="PTHR24180:SF45">
    <property type="entry name" value="POLY [ADP-RIBOSE] POLYMERASE TANKYRASE"/>
    <property type="match status" value="1"/>
</dbReference>